<evidence type="ECO:0000313" key="11">
    <source>
        <dbReference type="Proteomes" id="UP000198558"/>
    </source>
</evidence>
<dbReference type="InterPro" id="IPR008271">
    <property type="entry name" value="Ser/Thr_kinase_AS"/>
</dbReference>
<dbReference type="Proteomes" id="UP000490821">
    <property type="component" value="Unassembled WGS sequence"/>
</dbReference>
<evidence type="ECO:0000256" key="5">
    <source>
        <dbReference type="ARBA" id="ARBA00022777"/>
    </source>
</evidence>
<gene>
    <name evidence="9" type="primary">prkC_2</name>
    <name evidence="9" type="ORF">IMSAGC017_00536</name>
    <name evidence="10" type="ORF">SAMN04489758_10827</name>
</gene>
<dbReference type="InterPro" id="IPR000719">
    <property type="entry name" value="Prot_kinase_dom"/>
</dbReference>
<evidence type="ECO:0000256" key="2">
    <source>
        <dbReference type="ARBA" id="ARBA00012513"/>
    </source>
</evidence>
<evidence type="ECO:0000313" key="10">
    <source>
        <dbReference type="EMBL" id="SET36670.1"/>
    </source>
</evidence>
<organism evidence="10 11">
    <name type="scientific">Thomasclavelia cocleata</name>
    <dbReference type="NCBI Taxonomy" id="69824"/>
    <lineage>
        <taxon>Bacteria</taxon>
        <taxon>Bacillati</taxon>
        <taxon>Bacillota</taxon>
        <taxon>Erysipelotrichia</taxon>
        <taxon>Erysipelotrichales</taxon>
        <taxon>Coprobacillaceae</taxon>
        <taxon>Thomasclavelia</taxon>
    </lineage>
</organism>
<dbReference type="InterPro" id="IPR017441">
    <property type="entry name" value="Protein_kinase_ATP_BS"/>
</dbReference>
<keyword evidence="10" id="KW-0723">Serine/threonine-protein kinase</keyword>
<reference evidence="11" key="1">
    <citation type="submission" date="2016-10" db="EMBL/GenBank/DDBJ databases">
        <authorList>
            <person name="Varghese N."/>
            <person name="Submissions S."/>
        </authorList>
    </citation>
    <scope>NUCLEOTIDE SEQUENCE [LARGE SCALE GENOMIC DNA]</scope>
    <source>
        <strain evidence="11">DSM 1551</strain>
    </source>
</reference>
<evidence type="ECO:0000256" key="7">
    <source>
        <dbReference type="PROSITE-ProRule" id="PRU10141"/>
    </source>
</evidence>
<dbReference type="PROSITE" id="PS50011">
    <property type="entry name" value="PROTEIN_KINASE_DOM"/>
    <property type="match status" value="1"/>
</dbReference>
<dbReference type="Pfam" id="PF00069">
    <property type="entry name" value="Pkinase"/>
    <property type="match status" value="1"/>
</dbReference>
<comment type="similarity">
    <text evidence="1">Belongs to the protein kinase superfamily. NEK Ser/Thr protein kinase family. NIMA subfamily.</text>
</comment>
<evidence type="ECO:0000256" key="6">
    <source>
        <dbReference type="ARBA" id="ARBA00022840"/>
    </source>
</evidence>
<dbReference type="PANTHER" id="PTHR43671">
    <property type="entry name" value="SERINE/THREONINE-PROTEIN KINASE NEK"/>
    <property type="match status" value="1"/>
</dbReference>
<evidence type="ECO:0000313" key="9">
    <source>
        <dbReference type="EMBL" id="GFI40503.1"/>
    </source>
</evidence>
<dbReference type="InterPro" id="IPR050660">
    <property type="entry name" value="NEK_Ser/Thr_kinase"/>
</dbReference>
<dbReference type="EC" id="2.7.11.1" evidence="2"/>
<evidence type="ECO:0000256" key="4">
    <source>
        <dbReference type="ARBA" id="ARBA00022741"/>
    </source>
</evidence>
<dbReference type="PANTHER" id="PTHR43671:SF13">
    <property type="entry name" value="SERINE_THREONINE-PROTEIN KINASE NEK2"/>
    <property type="match status" value="1"/>
</dbReference>
<dbReference type="RefSeq" id="WP_092353141.1">
    <property type="nucleotide sequence ID" value="NZ_BLMI01000055.1"/>
</dbReference>
<keyword evidence="5 10" id="KW-0418">Kinase</keyword>
<evidence type="ECO:0000313" key="12">
    <source>
        <dbReference type="Proteomes" id="UP000490821"/>
    </source>
</evidence>
<dbReference type="GeneID" id="78288031"/>
<evidence type="ECO:0000259" key="8">
    <source>
        <dbReference type="PROSITE" id="PS50011"/>
    </source>
</evidence>
<dbReference type="InterPro" id="IPR011009">
    <property type="entry name" value="Kinase-like_dom_sf"/>
</dbReference>
<keyword evidence="3 9" id="KW-0808">Transferase</keyword>
<dbReference type="EMBL" id="FOIN01000008">
    <property type="protein sequence ID" value="SET36670.1"/>
    <property type="molecule type" value="Genomic_DNA"/>
</dbReference>
<evidence type="ECO:0000256" key="1">
    <source>
        <dbReference type="ARBA" id="ARBA00010886"/>
    </source>
</evidence>
<keyword evidence="4 7" id="KW-0547">Nucleotide-binding</keyword>
<keyword evidence="11" id="KW-1185">Reference proteome</keyword>
<dbReference type="PROSITE" id="PS00108">
    <property type="entry name" value="PROTEIN_KINASE_ST"/>
    <property type="match status" value="1"/>
</dbReference>
<dbReference type="EMBL" id="BLMI01000055">
    <property type="protein sequence ID" value="GFI40503.1"/>
    <property type="molecule type" value="Genomic_DNA"/>
</dbReference>
<feature type="domain" description="Protein kinase" evidence="8">
    <location>
        <begin position="12"/>
        <end position="262"/>
    </location>
</feature>
<name>A0A1I0DVI6_9FIRM</name>
<dbReference type="PROSITE" id="PS00107">
    <property type="entry name" value="PROTEIN_KINASE_ATP"/>
    <property type="match status" value="1"/>
</dbReference>
<dbReference type="Gene3D" id="1.10.510.10">
    <property type="entry name" value="Transferase(Phosphotransferase) domain 1"/>
    <property type="match status" value="1"/>
</dbReference>
<dbReference type="GO" id="GO:0005524">
    <property type="term" value="F:ATP binding"/>
    <property type="evidence" value="ECO:0007669"/>
    <property type="project" value="UniProtKB-UniRule"/>
</dbReference>
<dbReference type="OrthoDB" id="9788659at2"/>
<accession>A0A1I0DVI6</accession>
<dbReference type="Gene3D" id="3.30.200.20">
    <property type="entry name" value="Phosphorylase Kinase, domain 1"/>
    <property type="match status" value="1"/>
</dbReference>
<proteinExistence type="inferred from homology"/>
<sequence length="567" mass="65233">MAKIGSFIDNKYEILKKIGQGGMSVVYLAMDKRLNKQWAVKELQKYTKNANNEVVIQSAIAEANMIKKLDHPALPRIVDIIEEDKVIYVVMDYIEGETLEYVVNNQGAQSQDLVIDWAKQLTEVLHYLHTRTPAIIYRDMKPSNVMLKPDGNIKVIDFGIAREYKESNLNDTTYLGTRGYAAPEQFGGKGQTDARTDIYCLGMTLYHLITGKNPMEPPYEIYPIRYWNPSLSGGLENIIEKCVQLNPKDRYQSCAELLYALEHYEEEDDAFKTAQKKKLNKFIMASISTMIFLSAGLGSIFAKNSLNKSDYNNNLLQAEKATNGTDKRNHCIKAISILPQNSEAYEKLIETYKDNNIFSVEEAIEFKEQVVQYLPDLQKSRDYGQVAYDIGRLYWYYYEYGDNDPENTQITKMINSITWFNDAVNNSSKDDDYHDTALIYKKIGTFYKELQTRVNEGASVKGLYKSYFEDLVELVEIVSDKKESEIVKLETYKLVFNSFENYGYDFKADDIKKDQVIALFNNVKKEVETIKTSSTKTTAMKDYVNSRKEAVDKAIENAYLFKEMEVD</sequence>
<keyword evidence="6 7" id="KW-0067">ATP-binding</keyword>
<reference evidence="10" key="2">
    <citation type="submission" date="2016-10" db="EMBL/GenBank/DDBJ databases">
        <authorList>
            <person name="de Groot N.N."/>
        </authorList>
    </citation>
    <scope>NUCLEOTIDE SEQUENCE [LARGE SCALE GENOMIC DNA]</scope>
    <source>
        <strain evidence="10">DSM 1551</strain>
    </source>
</reference>
<dbReference type="Proteomes" id="UP000198558">
    <property type="component" value="Unassembled WGS sequence"/>
</dbReference>
<reference evidence="9 12" key="3">
    <citation type="journal article" date="2020" name="Microbiome">
        <title>Single-cell genomics of uncultured bacteria reveals dietary fiber responders in the mouse gut microbiota.</title>
        <authorList>
            <person name="Chijiiwa R."/>
            <person name="Hosokawa M."/>
            <person name="Kogawa M."/>
            <person name="Nishikawa Y."/>
            <person name="Ide K."/>
            <person name="Sakanashi C."/>
            <person name="Takahashi K."/>
            <person name="Takeyama H."/>
        </authorList>
    </citation>
    <scope>NUCLEOTIDE SEQUENCE [LARGE SCALE GENOMIC DNA]</scope>
    <source>
        <strain evidence="9">IMSAGC_017</strain>
    </source>
</reference>
<protein>
    <recommendedName>
        <fullName evidence="2">non-specific serine/threonine protein kinase</fullName>
        <ecNumber evidence="2">2.7.11.1</ecNumber>
    </recommendedName>
</protein>
<evidence type="ECO:0000256" key="3">
    <source>
        <dbReference type="ARBA" id="ARBA00022679"/>
    </source>
</evidence>
<feature type="binding site" evidence="7">
    <location>
        <position position="41"/>
    </location>
    <ligand>
        <name>ATP</name>
        <dbReference type="ChEBI" id="CHEBI:30616"/>
    </ligand>
</feature>
<dbReference type="CDD" id="cd14014">
    <property type="entry name" value="STKc_PknB_like"/>
    <property type="match status" value="1"/>
</dbReference>
<dbReference type="SUPFAM" id="SSF56112">
    <property type="entry name" value="Protein kinase-like (PK-like)"/>
    <property type="match status" value="1"/>
</dbReference>
<dbReference type="AlphaFoldDB" id="A0A1I0DVI6"/>
<dbReference type="GO" id="GO:0004674">
    <property type="term" value="F:protein serine/threonine kinase activity"/>
    <property type="evidence" value="ECO:0007669"/>
    <property type="project" value="UniProtKB-KW"/>
</dbReference>
<dbReference type="SMART" id="SM00220">
    <property type="entry name" value="S_TKc"/>
    <property type="match status" value="1"/>
</dbReference>